<protein>
    <submittedName>
        <fullName evidence="1">Uncharacterized protein</fullName>
    </submittedName>
</protein>
<dbReference type="OrthoDB" id="2100652at2759"/>
<dbReference type="Pfam" id="PF08695">
    <property type="entry name" value="Coa1"/>
    <property type="match status" value="1"/>
</dbReference>
<dbReference type="GO" id="GO:0033617">
    <property type="term" value="P:mitochondrial respiratory chain complex IV assembly"/>
    <property type="evidence" value="ECO:0007669"/>
    <property type="project" value="InterPro"/>
</dbReference>
<dbReference type="PANTHER" id="PTHR28523">
    <property type="entry name" value="CYTOCHROME C OXIDASE ASSEMBLY FACTOR 1"/>
    <property type="match status" value="1"/>
</dbReference>
<comment type="caution">
    <text evidence="1">The sequence shown here is derived from an EMBL/GenBank/DDBJ whole genome shotgun (WGS) entry which is preliminary data.</text>
</comment>
<accession>A0A8H6T204</accession>
<dbReference type="InterPro" id="IPR014807">
    <property type="entry name" value="Coa1"/>
</dbReference>
<dbReference type="PANTHER" id="PTHR28523:SF1">
    <property type="entry name" value="CYTOCHROME C OXIDASE ASSEMBLY FACTOR 1"/>
    <property type="match status" value="1"/>
</dbReference>
<reference evidence="1" key="1">
    <citation type="submission" date="2020-05" db="EMBL/GenBank/DDBJ databases">
        <title>Mycena genomes resolve the evolution of fungal bioluminescence.</title>
        <authorList>
            <person name="Tsai I.J."/>
        </authorList>
    </citation>
    <scope>NUCLEOTIDE SEQUENCE</scope>
    <source>
        <strain evidence="1">110903Hualien_Pintung</strain>
    </source>
</reference>
<proteinExistence type="predicted"/>
<dbReference type="InterPro" id="IPR042432">
    <property type="entry name" value="Coa1_fungi"/>
</dbReference>
<organism evidence="1 2">
    <name type="scientific">Mycena chlorophos</name>
    <name type="common">Agaric fungus</name>
    <name type="synonym">Agaricus chlorophos</name>
    <dbReference type="NCBI Taxonomy" id="658473"/>
    <lineage>
        <taxon>Eukaryota</taxon>
        <taxon>Fungi</taxon>
        <taxon>Dikarya</taxon>
        <taxon>Basidiomycota</taxon>
        <taxon>Agaricomycotina</taxon>
        <taxon>Agaricomycetes</taxon>
        <taxon>Agaricomycetidae</taxon>
        <taxon>Agaricales</taxon>
        <taxon>Marasmiineae</taxon>
        <taxon>Mycenaceae</taxon>
        <taxon>Mycena</taxon>
    </lineage>
</organism>
<dbReference type="AlphaFoldDB" id="A0A8H6T204"/>
<dbReference type="Proteomes" id="UP000613580">
    <property type="component" value="Unassembled WGS sequence"/>
</dbReference>
<evidence type="ECO:0000313" key="1">
    <source>
        <dbReference type="EMBL" id="KAF7310580.1"/>
    </source>
</evidence>
<dbReference type="GO" id="GO:0005743">
    <property type="term" value="C:mitochondrial inner membrane"/>
    <property type="evidence" value="ECO:0007669"/>
    <property type="project" value="TreeGrafter"/>
</dbReference>
<gene>
    <name evidence="1" type="ORF">HMN09_00600800</name>
</gene>
<evidence type="ECO:0000313" key="2">
    <source>
        <dbReference type="Proteomes" id="UP000613580"/>
    </source>
</evidence>
<sequence>MARRVSTLALHPIFTRPQINQLQGNIDVSFRIKGSLGSGTVYFTSVRKAKGIPYELCAFILIPTLLSSQLCSAI</sequence>
<name>A0A8H6T204_MYCCL</name>
<keyword evidence="2" id="KW-1185">Reference proteome</keyword>
<dbReference type="EMBL" id="JACAZE010000007">
    <property type="protein sequence ID" value="KAF7310580.1"/>
    <property type="molecule type" value="Genomic_DNA"/>
</dbReference>